<protein>
    <submittedName>
        <fullName evidence="6">Uncharacterized protein</fullName>
    </submittedName>
</protein>
<keyword evidence="7" id="KW-1185">Reference proteome</keyword>
<dbReference type="Proteomes" id="UP000241890">
    <property type="component" value="Unassembled WGS sequence"/>
</dbReference>
<evidence type="ECO:0000256" key="4">
    <source>
        <dbReference type="ARBA" id="ARBA00023136"/>
    </source>
</evidence>
<keyword evidence="4 5" id="KW-0472">Membrane</keyword>
<evidence type="ECO:0000256" key="1">
    <source>
        <dbReference type="ARBA" id="ARBA00004167"/>
    </source>
</evidence>
<keyword evidence="2 5" id="KW-0812">Transmembrane</keyword>
<comment type="subcellular location">
    <subcellularLocation>
        <location evidence="1">Membrane</location>
        <topology evidence="1">Single-pass membrane protein</topology>
    </subcellularLocation>
</comment>
<sequence length="89" mass="9758">MSGLSRLADVGQRTVVAGLIGATLFLGYSTFNQSVTLVERRQKLNARLRELEEQGVVPEGTSDGKVKGLKLDMKTMEVSFNDEVLDSKK</sequence>
<dbReference type="GO" id="GO:0016020">
    <property type="term" value="C:membrane"/>
    <property type="evidence" value="ECO:0007669"/>
    <property type="project" value="UniProtKB-SubCell"/>
</dbReference>
<organism evidence="6 7">
    <name type="scientific">Hondaea fermentalgiana</name>
    <dbReference type="NCBI Taxonomy" id="2315210"/>
    <lineage>
        <taxon>Eukaryota</taxon>
        <taxon>Sar</taxon>
        <taxon>Stramenopiles</taxon>
        <taxon>Bigyra</taxon>
        <taxon>Labyrinthulomycetes</taxon>
        <taxon>Thraustochytrida</taxon>
        <taxon>Thraustochytriidae</taxon>
        <taxon>Hondaea</taxon>
    </lineage>
</organism>
<dbReference type="AlphaFoldDB" id="A0A2R5GNL8"/>
<name>A0A2R5GNL8_9STRA</name>
<evidence type="ECO:0000313" key="7">
    <source>
        <dbReference type="Proteomes" id="UP000241890"/>
    </source>
</evidence>
<proteinExistence type="predicted"/>
<dbReference type="InterPro" id="IPR029208">
    <property type="entry name" value="COX14"/>
</dbReference>
<evidence type="ECO:0000313" key="6">
    <source>
        <dbReference type="EMBL" id="GBG29464.1"/>
    </source>
</evidence>
<dbReference type="Pfam" id="PF14880">
    <property type="entry name" value="COX14"/>
    <property type="match status" value="1"/>
</dbReference>
<gene>
    <name evidence="6" type="ORF">FCC1311_056852</name>
</gene>
<accession>A0A2R5GNL8</accession>
<keyword evidence="3 5" id="KW-1133">Transmembrane helix</keyword>
<reference evidence="6 7" key="1">
    <citation type="submission" date="2017-12" db="EMBL/GenBank/DDBJ databases">
        <title>Sequencing, de novo assembly and annotation of complete genome of a new Thraustochytrid species, strain FCC1311.</title>
        <authorList>
            <person name="Sedici K."/>
            <person name="Godart F."/>
            <person name="Aiese Cigliano R."/>
            <person name="Sanseverino W."/>
            <person name="Barakat M."/>
            <person name="Ortet P."/>
            <person name="Marechal E."/>
            <person name="Cagnac O."/>
            <person name="Amato A."/>
        </authorList>
    </citation>
    <scope>NUCLEOTIDE SEQUENCE [LARGE SCALE GENOMIC DNA]</scope>
</reference>
<dbReference type="EMBL" id="BEYU01000058">
    <property type="protein sequence ID" value="GBG29464.1"/>
    <property type="molecule type" value="Genomic_DNA"/>
</dbReference>
<comment type="caution">
    <text evidence="6">The sequence shown here is derived from an EMBL/GenBank/DDBJ whole genome shotgun (WGS) entry which is preliminary data.</text>
</comment>
<dbReference type="InParanoid" id="A0A2R5GNL8"/>
<evidence type="ECO:0000256" key="2">
    <source>
        <dbReference type="ARBA" id="ARBA00022692"/>
    </source>
</evidence>
<feature type="transmembrane region" description="Helical" evidence="5">
    <location>
        <begin position="12"/>
        <end position="31"/>
    </location>
</feature>
<evidence type="ECO:0000256" key="5">
    <source>
        <dbReference type="SAM" id="Phobius"/>
    </source>
</evidence>
<evidence type="ECO:0000256" key="3">
    <source>
        <dbReference type="ARBA" id="ARBA00022989"/>
    </source>
</evidence>